<sequence length="271" mass="30888">MNQVYINTINREIVNFLNTHLGGPFLPLWFFWGKWEEFCEGGGGGAGEKRYASALYPVTLIKCDEETNEPIRNEDGFCIRCNPGEGGVLIGKINPKRSVNEFTGYADKNATKKKVIRNVFKNDDAYFNSGDILVQDELGYYYFKDRTGDTFRWKGENVATNEIEAVISKIFGTEGRAGMMAIVDRDKNLNRDDLCKGLKAHLPSYAIPLFLRVMDSFPMTGTFKIKKIELQNEGFNIYNIKDPLYFLDLKQSTYIPLNNVYDDIMSGKLKL</sequence>
<dbReference type="InterPro" id="IPR042099">
    <property type="entry name" value="ANL_N_sf"/>
</dbReference>
<evidence type="ECO:0000256" key="3">
    <source>
        <dbReference type="ARBA" id="ARBA00022741"/>
    </source>
</evidence>
<dbReference type="InterPro" id="IPR045851">
    <property type="entry name" value="AMP-bd_C_sf"/>
</dbReference>
<dbReference type="Proteomes" id="UP001162156">
    <property type="component" value="Unassembled WGS sequence"/>
</dbReference>
<evidence type="ECO:0000313" key="6">
    <source>
        <dbReference type="Proteomes" id="UP001162156"/>
    </source>
</evidence>
<dbReference type="GO" id="GO:0005524">
    <property type="term" value="F:ATP binding"/>
    <property type="evidence" value="ECO:0007669"/>
    <property type="project" value="UniProtKB-KW"/>
</dbReference>
<reference evidence="5" key="1">
    <citation type="journal article" date="2023" name="Insect Mol. Biol.">
        <title>Genome sequencing provides insights into the evolution of gene families encoding plant cell wall-degrading enzymes in longhorned beetles.</title>
        <authorList>
            <person name="Shin N.R."/>
            <person name="Okamura Y."/>
            <person name="Kirsch R."/>
            <person name="Pauchet Y."/>
        </authorList>
    </citation>
    <scope>NUCLEOTIDE SEQUENCE</scope>
    <source>
        <strain evidence="5">RBIC_L_NR</strain>
    </source>
</reference>
<dbReference type="Gene3D" id="3.30.300.30">
    <property type="match status" value="1"/>
</dbReference>
<dbReference type="GO" id="GO:0005886">
    <property type="term" value="C:plasma membrane"/>
    <property type="evidence" value="ECO:0007669"/>
    <property type="project" value="TreeGrafter"/>
</dbReference>
<keyword evidence="4" id="KW-0067">ATP-binding</keyword>
<dbReference type="GO" id="GO:0005789">
    <property type="term" value="C:endoplasmic reticulum membrane"/>
    <property type="evidence" value="ECO:0007669"/>
    <property type="project" value="TreeGrafter"/>
</dbReference>
<dbReference type="GO" id="GO:0004467">
    <property type="term" value="F:long-chain fatty acid-CoA ligase activity"/>
    <property type="evidence" value="ECO:0007669"/>
    <property type="project" value="TreeGrafter"/>
</dbReference>
<comment type="caution">
    <text evidence="5">The sequence shown here is derived from an EMBL/GenBank/DDBJ whole genome shotgun (WGS) entry which is preliminary data.</text>
</comment>
<accession>A0AAV8WPX6</accession>
<proteinExistence type="inferred from homology"/>
<dbReference type="SUPFAM" id="SSF56801">
    <property type="entry name" value="Acetyl-CoA synthetase-like"/>
    <property type="match status" value="1"/>
</dbReference>
<keyword evidence="6" id="KW-1185">Reference proteome</keyword>
<dbReference type="GO" id="GO:0005324">
    <property type="term" value="F:long-chain fatty acid transmembrane transporter activity"/>
    <property type="evidence" value="ECO:0007669"/>
    <property type="project" value="TreeGrafter"/>
</dbReference>
<protein>
    <submittedName>
        <fullName evidence="5">Uncharacterized protein</fullName>
    </submittedName>
</protein>
<dbReference type="EMBL" id="JANEYF010005531">
    <property type="protein sequence ID" value="KAJ8927776.1"/>
    <property type="molecule type" value="Genomic_DNA"/>
</dbReference>
<keyword evidence="2" id="KW-0436">Ligase</keyword>
<dbReference type="PANTHER" id="PTHR43107:SF15">
    <property type="entry name" value="FATTY ACID TRANSPORT PROTEIN 3, ISOFORM A"/>
    <property type="match status" value="1"/>
</dbReference>
<evidence type="ECO:0000256" key="2">
    <source>
        <dbReference type="ARBA" id="ARBA00022598"/>
    </source>
</evidence>
<name>A0AAV8WPX6_9CUCU</name>
<evidence type="ECO:0000313" key="5">
    <source>
        <dbReference type="EMBL" id="KAJ8927776.1"/>
    </source>
</evidence>
<dbReference type="Gene3D" id="3.40.50.12780">
    <property type="entry name" value="N-terminal domain of ligase-like"/>
    <property type="match status" value="1"/>
</dbReference>
<evidence type="ECO:0000256" key="1">
    <source>
        <dbReference type="ARBA" id="ARBA00006432"/>
    </source>
</evidence>
<keyword evidence="3" id="KW-0547">Nucleotide-binding</keyword>
<comment type="similarity">
    <text evidence="1">Belongs to the ATP-dependent AMP-binding enzyme family.</text>
</comment>
<gene>
    <name evidence="5" type="ORF">NQ314_019725</name>
</gene>
<dbReference type="GO" id="GO:0044539">
    <property type="term" value="P:long-chain fatty acid import into cell"/>
    <property type="evidence" value="ECO:0007669"/>
    <property type="project" value="TreeGrafter"/>
</dbReference>
<dbReference type="PANTHER" id="PTHR43107">
    <property type="entry name" value="LONG-CHAIN FATTY ACID TRANSPORT PROTEIN"/>
    <property type="match status" value="1"/>
</dbReference>
<evidence type="ECO:0000256" key="4">
    <source>
        <dbReference type="ARBA" id="ARBA00022840"/>
    </source>
</evidence>
<dbReference type="AlphaFoldDB" id="A0AAV8WPX6"/>
<organism evidence="5 6">
    <name type="scientific">Rhamnusium bicolor</name>
    <dbReference type="NCBI Taxonomy" id="1586634"/>
    <lineage>
        <taxon>Eukaryota</taxon>
        <taxon>Metazoa</taxon>
        <taxon>Ecdysozoa</taxon>
        <taxon>Arthropoda</taxon>
        <taxon>Hexapoda</taxon>
        <taxon>Insecta</taxon>
        <taxon>Pterygota</taxon>
        <taxon>Neoptera</taxon>
        <taxon>Endopterygota</taxon>
        <taxon>Coleoptera</taxon>
        <taxon>Polyphaga</taxon>
        <taxon>Cucujiformia</taxon>
        <taxon>Chrysomeloidea</taxon>
        <taxon>Cerambycidae</taxon>
        <taxon>Lepturinae</taxon>
        <taxon>Rhagiini</taxon>
        <taxon>Rhamnusium</taxon>
    </lineage>
</organism>